<reference evidence="1" key="1">
    <citation type="submission" date="2022-04" db="EMBL/GenBank/DDBJ databases">
        <title>Carnegiea gigantea Genome sequencing and assembly v2.</title>
        <authorList>
            <person name="Copetti D."/>
            <person name="Sanderson M.J."/>
            <person name="Burquez A."/>
            <person name="Wojciechowski M.F."/>
        </authorList>
    </citation>
    <scope>NUCLEOTIDE SEQUENCE</scope>
    <source>
        <strain evidence="1">SGP5-SGP5p</strain>
        <tissue evidence="1">Aerial part</tissue>
    </source>
</reference>
<dbReference type="Gene3D" id="2.120.10.80">
    <property type="entry name" value="Kelch-type beta propeller"/>
    <property type="match status" value="1"/>
</dbReference>
<organism evidence="1 2">
    <name type="scientific">Carnegiea gigantea</name>
    <dbReference type="NCBI Taxonomy" id="171969"/>
    <lineage>
        <taxon>Eukaryota</taxon>
        <taxon>Viridiplantae</taxon>
        <taxon>Streptophyta</taxon>
        <taxon>Embryophyta</taxon>
        <taxon>Tracheophyta</taxon>
        <taxon>Spermatophyta</taxon>
        <taxon>Magnoliopsida</taxon>
        <taxon>eudicotyledons</taxon>
        <taxon>Gunneridae</taxon>
        <taxon>Pentapetalae</taxon>
        <taxon>Caryophyllales</taxon>
        <taxon>Cactineae</taxon>
        <taxon>Cactaceae</taxon>
        <taxon>Cactoideae</taxon>
        <taxon>Echinocereeae</taxon>
        <taxon>Carnegiea</taxon>
    </lineage>
</organism>
<comment type="caution">
    <text evidence="1">The sequence shown here is derived from an EMBL/GenBank/DDBJ whole genome shotgun (WGS) entry which is preliminary data.</text>
</comment>
<dbReference type="PANTHER" id="PTHR46407:SF3">
    <property type="entry name" value="OS02G0208700 PROTEIN"/>
    <property type="match status" value="1"/>
</dbReference>
<name>A0A9Q1GSU4_9CARY</name>
<sequence>MIDYPTTFFELGVQKNMKSIIPGLIDDLGRECLIRIPYQELPTAISVSKTWESEIRSPEFRRLRKSSGVTRPVIVLAQAKSDDPNTSPDQEAKQHATRPIYRLTASDAVSGTWTELPEIPGLPAGLPVFCGVVGVGSDLVVMGGWDPVTLQASSSVYVYSCLSGQWRRGSDMPGVKRSFFGCASDTNRTVLVAGGHDEDKNALRSALLYDVAQDKWVALDDMAKERDECKVIFHRGMFHVISGYPTENQGCFERSAEAFDPATWQWGPVIEDFLETSALGSCVAGPDDRVYACLGRRSGDVAVQQGDKWRVVAKVPPEVRSSQWVITYGDTLMVIGSPKIGRVYEGYMLDLKSYKWNKIDMPEEFCGHVQSGCVMEL</sequence>
<gene>
    <name evidence="1" type="ORF">Cgig2_023390</name>
</gene>
<dbReference type="PANTHER" id="PTHR46407">
    <property type="entry name" value="OS02G0208700 PROTEIN"/>
    <property type="match status" value="1"/>
</dbReference>
<dbReference type="SUPFAM" id="SSF117281">
    <property type="entry name" value="Kelch motif"/>
    <property type="match status" value="1"/>
</dbReference>
<accession>A0A9Q1GSU4</accession>
<dbReference type="CDD" id="cd22152">
    <property type="entry name" value="F-box_AtAFR-like"/>
    <property type="match status" value="1"/>
</dbReference>
<dbReference type="GO" id="GO:0080037">
    <property type="term" value="P:negative regulation of cytokinin-activated signaling pathway"/>
    <property type="evidence" value="ECO:0007669"/>
    <property type="project" value="InterPro"/>
</dbReference>
<dbReference type="EMBL" id="JAKOGI010001619">
    <property type="protein sequence ID" value="KAJ8424726.1"/>
    <property type="molecule type" value="Genomic_DNA"/>
</dbReference>
<dbReference type="InterPro" id="IPR044595">
    <property type="entry name" value="KMD1-4"/>
</dbReference>
<dbReference type="OrthoDB" id="191037at2759"/>
<proteinExistence type="predicted"/>
<keyword evidence="2" id="KW-1185">Reference proteome</keyword>
<dbReference type="InterPro" id="IPR015915">
    <property type="entry name" value="Kelch-typ_b-propeller"/>
</dbReference>
<evidence type="ECO:0000313" key="2">
    <source>
        <dbReference type="Proteomes" id="UP001153076"/>
    </source>
</evidence>
<dbReference type="Proteomes" id="UP001153076">
    <property type="component" value="Unassembled WGS sequence"/>
</dbReference>
<protein>
    <submittedName>
        <fullName evidence="1">Uncharacterized protein</fullName>
    </submittedName>
</protein>
<dbReference type="SMART" id="SM00612">
    <property type="entry name" value="Kelch"/>
    <property type="match status" value="2"/>
</dbReference>
<dbReference type="AlphaFoldDB" id="A0A9Q1GSU4"/>
<dbReference type="GO" id="GO:2000762">
    <property type="term" value="P:regulation of phenylpropanoid metabolic process"/>
    <property type="evidence" value="ECO:0007669"/>
    <property type="project" value="InterPro"/>
</dbReference>
<dbReference type="Pfam" id="PF01344">
    <property type="entry name" value="Kelch_1"/>
    <property type="match status" value="1"/>
</dbReference>
<dbReference type="InterPro" id="IPR006652">
    <property type="entry name" value="Kelch_1"/>
</dbReference>
<evidence type="ECO:0000313" key="1">
    <source>
        <dbReference type="EMBL" id="KAJ8424726.1"/>
    </source>
</evidence>